<accession>A0AAE0YH15</accession>
<dbReference type="AlphaFoldDB" id="A0AAE0YH15"/>
<reference evidence="1" key="1">
    <citation type="journal article" date="2023" name="G3 (Bethesda)">
        <title>A reference genome for the long-term kleptoplast-retaining sea slug Elysia crispata morphotype clarki.</title>
        <authorList>
            <person name="Eastman K.E."/>
            <person name="Pendleton A.L."/>
            <person name="Shaikh M.A."/>
            <person name="Suttiyut T."/>
            <person name="Ogas R."/>
            <person name="Tomko P."/>
            <person name="Gavelis G."/>
            <person name="Widhalm J.R."/>
            <person name="Wisecaver J.H."/>
        </authorList>
    </citation>
    <scope>NUCLEOTIDE SEQUENCE</scope>
    <source>
        <strain evidence="1">ECLA1</strain>
    </source>
</reference>
<sequence>MREVDKSKLAQVTVKPVSAASGSLVSQASLSRICALHQGLEEKELTTDGLNRQRKELHTTNILETFGNLRPLMMIL</sequence>
<gene>
    <name evidence="1" type="ORF">RRG08_037619</name>
</gene>
<dbReference type="Proteomes" id="UP001283361">
    <property type="component" value="Unassembled WGS sequence"/>
</dbReference>
<evidence type="ECO:0000313" key="2">
    <source>
        <dbReference type="Proteomes" id="UP001283361"/>
    </source>
</evidence>
<proteinExistence type="predicted"/>
<protein>
    <submittedName>
        <fullName evidence="1">Uncharacterized protein</fullName>
    </submittedName>
</protein>
<comment type="caution">
    <text evidence="1">The sequence shown here is derived from an EMBL/GenBank/DDBJ whole genome shotgun (WGS) entry which is preliminary data.</text>
</comment>
<dbReference type="EMBL" id="JAWDGP010006239">
    <property type="protein sequence ID" value="KAK3745003.1"/>
    <property type="molecule type" value="Genomic_DNA"/>
</dbReference>
<evidence type="ECO:0000313" key="1">
    <source>
        <dbReference type="EMBL" id="KAK3745003.1"/>
    </source>
</evidence>
<organism evidence="1 2">
    <name type="scientific">Elysia crispata</name>
    <name type="common">lettuce slug</name>
    <dbReference type="NCBI Taxonomy" id="231223"/>
    <lineage>
        <taxon>Eukaryota</taxon>
        <taxon>Metazoa</taxon>
        <taxon>Spiralia</taxon>
        <taxon>Lophotrochozoa</taxon>
        <taxon>Mollusca</taxon>
        <taxon>Gastropoda</taxon>
        <taxon>Heterobranchia</taxon>
        <taxon>Euthyneura</taxon>
        <taxon>Panpulmonata</taxon>
        <taxon>Sacoglossa</taxon>
        <taxon>Placobranchoidea</taxon>
        <taxon>Plakobranchidae</taxon>
        <taxon>Elysia</taxon>
    </lineage>
</organism>
<keyword evidence="2" id="KW-1185">Reference proteome</keyword>
<name>A0AAE0YH15_9GAST</name>